<comment type="caution">
    <text evidence="1">The sequence shown here is derived from an EMBL/GenBank/DDBJ whole genome shotgun (WGS) entry which is preliminary data.</text>
</comment>
<accession>A0ACC1C4U9</accession>
<dbReference type="Proteomes" id="UP001164250">
    <property type="component" value="Chromosome 1"/>
</dbReference>
<gene>
    <name evidence="1" type="ORF">Patl1_00537</name>
</gene>
<organism evidence="1 2">
    <name type="scientific">Pistacia atlantica</name>
    <dbReference type="NCBI Taxonomy" id="434234"/>
    <lineage>
        <taxon>Eukaryota</taxon>
        <taxon>Viridiplantae</taxon>
        <taxon>Streptophyta</taxon>
        <taxon>Embryophyta</taxon>
        <taxon>Tracheophyta</taxon>
        <taxon>Spermatophyta</taxon>
        <taxon>Magnoliopsida</taxon>
        <taxon>eudicotyledons</taxon>
        <taxon>Gunneridae</taxon>
        <taxon>Pentapetalae</taxon>
        <taxon>rosids</taxon>
        <taxon>malvids</taxon>
        <taxon>Sapindales</taxon>
        <taxon>Anacardiaceae</taxon>
        <taxon>Pistacia</taxon>
    </lineage>
</organism>
<sequence>MEQDATEKTPHTPSGTELFNNSTKDRAASVAITVHLRSLNLGKITVAETRNKKRDPRKRGLKYMASHFLEITLISAQGLKLPSTNKRMQTYALAWVNPSTKLRTQVDRVGGENPTWNDKFLFKVTPEFLSSETSAVSVEIYSTGYLRDHVVGSVRVLISNIALFDSTKTPSFTALQIRRPSGRVQGVLNIGAMLMEGSAFAGLNECDAIGYRDLMGESEKGKRQWVRKSKSMADDLNAVCSRIESLENSSCAGSPSSERW</sequence>
<reference evidence="2" key="1">
    <citation type="journal article" date="2023" name="G3 (Bethesda)">
        <title>Genome assembly and association tests identify interacting loci associated with vigor, precocity, and sex in interspecific pistachio rootstocks.</title>
        <authorList>
            <person name="Palmer W."/>
            <person name="Jacygrad E."/>
            <person name="Sagayaradj S."/>
            <person name="Cavanaugh K."/>
            <person name="Han R."/>
            <person name="Bertier L."/>
            <person name="Beede B."/>
            <person name="Kafkas S."/>
            <person name="Golino D."/>
            <person name="Preece J."/>
            <person name="Michelmore R."/>
        </authorList>
    </citation>
    <scope>NUCLEOTIDE SEQUENCE [LARGE SCALE GENOMIC DNA]</scope>
</reference>
<keyword evidence="2" id="KW-1185">Reference proteome</keyword>
<proteinExistence type="predicted"/>
<evidence type="ECO:0000313" key="2">
    <source>
        <dbReference type="Proteomes" id="UP001164250"/>
    </source>
</evidence>
<evidence type="ECO:0000313" key="1">
    <source>
        <dbReference type="EMBL" id="KAJ0110738.1"/>
    </source>
</evidence>
<protein>
    <submittedName>
        <fullName evidence="1">Uncharacterized protein</fullName>
    </submittedName>
</protein>
<dbReference type="EMBL" id="CM047897">
    <property type="protein sequence ID" value="KAJ0110738.1"/>
    <property type="molecule type" value="Genomic_DNA"/>
</dbReference>
<name>A0ACC1C4U9_9ROSI</name>